<keyword evidence="9" id="KW-0472">Membrane</keyword>
<feature type="domain" description="Histidine kinase" evidence="10">
    <location>
        <begin position="272"/>
        <end position="488"/>
    </location>
</feature>
<evidence type="ECO:0000256" key="3">
    <source>
        <dbReference type="ARBA" id="ARBA00012438"/>
    </source>
</evidence>
<reference evidence="12" key="1">
    <citation type="journal article" date="2021" name="ISME J.">
        <title>Genomic evolution of the class Acidithiobacillia: deep-branching Proteobacteria living in extreme acidic conditions.</title>
        <authorList>
            <person name="Moya-Beltran A."/>
            <person name="Beard S."/>
            <person name="Rojas-Villalobos C."/>
            <person name="Issotta F."/>
            <person name="Gallardo Y."/>
            <person name="Ulloa R."/>
            <person name="Giaveno A."/>
            <person name="Degli Esposti M."/>
            <person name="Johnson D.B."/>
            <person name="Quatrini R."/>
        </authorList>
    </citation>
    <scope>NUCLEOTIDE SEQUENCE</scope>
    <source>
        <strain evidence="12">VAN18-1</strain>
    </source>
</reference>
<dbReference type="InterPro" id="IPR036890">
    <property type="entry name" value="HATPase_C_sf"/>
</dbReference>
<evidence type="ECO:0000259" key="11">
    <source>
        <dbReference type="PROSITE" id="PS50885"/>
    </source>
</evidence>
<evidence type="ECO:0000256" key="9">
    <source>
        <dbReference type="SAM" id="Phobius"/>
    </source>
</evidence>
<evidence type="ECO:0000256" key="7">
    <source>
        <dbReference type="ARBA" id="ARBA00023012"/>
    </source>
</evidence>
<dbReference type="InterPro" id="IPR003661">
    <property type="entry name" value="HisK_dim/P_dom"/>
</dbReference>
<dbReference type="PROSITE" id="PS50885">
    <property type="entry name" value="HAMP"/>
    <property type="match status" value="1"/>
</dbReference>
<dbReference type="InterPro" id="IPR003660">
    <property type="entry name" value="HAMP_dom"/>
</dbReference>
<dbReference type="Proteomes" id="UP001197378">
    <property type="component" value="Unassembled WGS sequence"/>
</dbReference>
<protein>
    <recommendedName>
        <fullName evidence="3">histidine kinase</fullName>
        <ecNumber evidence="3">2.7.13.3</ecNumber>
    </recommendedName>
</protein>
<feature type="region of interest" description="Disordered" evidence="8">
    <location>
        <begin position="1"/>
        <end position="27"/>
    </location>
</feature>
<evidence type="ECO:0000256" key="6">
    <source>
        <dbReference type="ARBA" id="ARBA00022777"/>
    </source>
</evidence>
<evidence type="ECO:0000259" key="10">
    <source>
        <dbReference type="PROSITE" id="PS50109"/>
    </source>
</evidence>
<evidence type="ECO:0000256" key="4">
    <source>
        <dbReference type="ARBA" id="ARBA00022553"/>
    </source>
</evidence>
<evidence type="ECO:0000256" key="5">
    <source>
        <dbReference type="ARBA" id="ARBA00022679"/>
    </source>
</evidence>
<keyword evidence="9" id="KW-1133">Transmembrane helix</keyword>
<dbReference type="SMART" id="SM00387">
    <property type="entry name" value="HATPase_c"/>
    <property type="match status" value="1"/>
</dbReference>
<dbReference type="SUPFAM" id="SSF47384">
    <property type="entry name" value="Homodimeric domain of signal transducing histidine kinase"/>
    <property type="match status" value="1"/>
</dbReference>
<keyword evidence="13" id="KW-1185">Reference proteome</keyword>
<dbReference type="CDD" id="cd00082">
    <property type="entry name" value="HisKA"/>
    <property type="match status" value="1"/>
</dbReference>
<dbReference type="Gene3D" id="1.10.287.130">
    <property type="match status" value="1"/>
</dbReference>
<dbReference type="Pfam" id="PF00512">
    <property type="entry name" value="HisKA"/>
    <property type="match status" value="1"/>
</dbReference>
<keyword evidence="4" id="KW-0597">Phosphoprotein</keyword>
<dbReference type="Pfam" id="PF02518">
    <property type="entry name" value="HATPase_c"/>
    <property type="match status" value="1"/>
</dbReference>
<keyword evidence="7" id="KW-0902">Two-component regulatory system</keyword>
<dbReference type="InterPro" id="IPR004358">
    <property type="entry name" value="Sig_transdc_His_kin-like_C"/>
</dbReference>
<dbReference type="InterPro" id="IPR050736">
    <property type="entry name" value="Sensor_HK_Regulatory"/>
</dbReference>
<keyword evidence="6 12" id="KW-0418">Kinase</keyword>
<dbReference type="InterPro" id="IPR003594">
    <property type="entry name" value="HATPase_dom"/>
</dbReference>
<comment type="caution">
    <text evidence="12">The sequence shown here is derived from an EMBL/GenBank/DDBJ whole genome shotgun (WGS) entry which is preliminary data.</text>
</comment>
<dbReference type="Gene3D" id="6.10.340.10">
    <property type="match status" value="1"/>
</dbReference>
<gene>
    <name evidence="12" type="ORF">HFQ13_00395</name>
</gene>
<feature type="transmembrane region" description="Helical" evidence="9">
    <location>
        <begin position="191"/>
        <end position="209"/>
    </location>
</feature>
<dbReference type="Gene3D" id="3.30.565.10">
    <property type="entry name" value="Histidine kinase-like ATPase, C-terminal domain"/>
    <property type="match status" value="1"/>
</dbReference>
<dbReference type="PROSITE" id="PS50109">
    <property type="entry name" value="HIS_KIN"/>
    <property type="match status" value="1"/>
</dbReference>
<evidence type="ECO:0000256" key="2">
    <source>
        <dbReference type="ARBA" id="ARBA00004370"/>
    </source>
</evidence>
<dbReference type="InterPro" id="IPR036097">
    <property type="entry name" value="HisK_dim/P_sf"/>
</dbReference>
<dbReference type="EC" id="2.7.13.3" evidence="3"/>
<dbReference type="PANTHER" id="PTHR43711:SF1">
    <property type="entry name" value="HISTIDINE KINASE 1"/>
    <property type="match status" value="1"/>
</dbReference>
<evidence type="ECO:0000256" key="1">
    <source>
        <dbReference type="ARBA" id="ARBA00000085"/>
    </source>
</evidence>
<dbReference type="EMBL" id="JAAXYO010000012">
    <property type="protein sequence ID" value="MBU2786688.1"/>
    <property type="molecule type" value="Genomic_DNA"/>
</dbReference>
<dbReference type="PANTHER" id="PTHR43711">
    <property type="entry name" value="TWO-COMPONENT HISTIDINE KINASE"/>
    <property type="match status" value="1"/>
</dbReference>
<name>A0AAE2YMS1_9PROT</name>
<evidence type="ECO:0000256" key="8">
    <source>
        <dbReference type="SAM" id="MobiDB-lite"/>
    </source>
</evidence>
<dbReference type="InterPro" id="IPR005467">
    <property type="entry name" value="His_kinase_dom"/>
</dbReference>
<organism evidence="12 13">
    <name type="scientific">Igneacidithiobacillus copahuensis</name>
    <dbReference type="NCBI Taxonomy" id="2724909"/>
    <lineage>
        <taxon>Bacteria</taxon>
        <taxon>Pseudomonadati</taxon>
        <taxon>Pseudomonadota</taxon>
        <taxon>Acidithiobacillia</taxon>
        <taxon>Acidithiobacillales</taxon>
        <taxon>Acidithiobacillaceae</taxon>
        <taxon>Igneacidithiobacillus</taxon>
    </lineage>
</organism>
<dbReference type="GO" id="GO:0000155">
    <property type="term" value="F:phosphorelay sensor kinase activity"/>
    <property type="evidence" value="ECO:0007669"/>
    <property type="project" value="InterPro"/>
</dbReference>
<dbReference type="RefSeq" id="WP_215871302.1">
    <property type="nucleotide sequence ID" value="NZ_JAAXYO010000012.1"/>
</dbReference>
<proteinExistence type="predicted"/>
<dbReference type="SMART" id="SM00388">
    <property type="entry name" value="HisKA"/>
    <property type="match status" value="1"/>
</dbReference>
<accession>A0AAE2YMS1</accession>
<evidence type="ECO:0000313" key="13">
    <source>
        <dbReference type="Proteomes" id="UP001197378"/>
    </source>
</evidence>
<dbReference type="GO" id="GO:0016020">
    <property type="term" value="C:membrane"/>
    <property type="evidence" value="ECO:0007669"/>
    <property type="project" value="UniProtKB-SubCell"/>
</dbReference>
<dbReference type="SUPFAM" id="SSF55874">
    <property type="entry name" value="ATPase domain of HSP90 chaperone/DNA topoisomerase II/histidine kinase"/>
    <property type="match status" value="1"/>
</dbReference>
<dbReference type="PRINTS" id="PR00344">
    <property type="entry name" value="BCTRLSENSOR"/>
</dbReference>
<comment type="subcellular location">
    <subcellularLocation>
        <location evidence="2">Membrane</location>
    </subcellularLocation>
</comment>
<feature type="domain" description="HAMP" evidence="11">
    <location>
        <begin position="213"/>
        <end position="264"/>
    </location>
</feature>
<dbReference type="AlphaFoldDB" id="A0AAE2YMS1"/>
<comment type="catalytic activity">
    <reaction evidence="1">
        <text>ATP + protein L-histidine = ADP + protein N-phospho-L-histidine.</text>
        <dbReference type="EC" id="2.7.13.3"/>
    </reaction>
</comment>
<keyword evidence="9" id="KW-0812">Transmembrane</keyword>
<evidence type="ECO:0000313" key="12">
    <source>
        <dbReference type="EMBL" id="MBU2786688.1"/>
    </source>
</evidence>
<keyword evidence="5" id="KW-0808">Transferase</keyword>
<feature type="transmembrane region" description="Helical" evidence="9">
    <location>
        <begin position="35"/>
        <end position="54"/>
    </location>
</feature>
<sequence>MQKLRASRIAGPSHLRLSSTDTGSGPPRASLLRRVLGFALATVIAVTAISALALRAVQTLQDSSDTLLRVAIPLQRDALRISALQEQAEFYERLAAVLPQQGYRETSAKLLQQEQEQLAELLPKLAAYPQIAADLHGLQTQLQAFSQADANQLYAAQVLLDARMKKLSSDLQELFQQEADRAAKARQHATWLILALVLLSALLAILVSWRVQVSLSRPLHGILAALEDMAAGRSALVAEAGPPELRAVAKSISLMQERLAEEEKLRHLFLSQISHELKTPLASARSGAELLLSERFGALDARQREILEIINRQVHELFLAIQEMLDLHALRARSLDYHLEPVEPASLLRELELRFRSLLEQKGQKLQCGVQTSRRVRADPQRLLQILSNLVTNAHKYAPAESRIEIAVAEGPQGVDFRVRDYGKGIPEALLEKVFEEFFQVREKGVLSKGTGLGLAITRELVEAQGGRISLRNARPGLLAEFWLPYGDAHA</sequence>